<sequence>MSQVKKITTPLTDDVIETLKAGDRILLSGYVYTARDAAHKRMLEEYKKTGKLPFDIKGQVIYYVGPTPPKPGQVIGSAGPTTAYRMDKYTPKLLELGLKGTIGKGWRGTKVKEALKKFKAVYFAAYGGTAALLSKHIKSSEIVAYEDLGPEAIRKLYFEDFPVIVANDIYGGDVFTEGQKAYKKIEIDP</sequence>
<evidence type="ECO:0000313" key="4">
    <source>
        <dbReference type="EMBL" id="MBK3332453.1"/>
    </source>
</evidence>
<accession>A0ABS1GHP8</accession>
<comment type="caution">
    <text evidence="4">The sequence shown here is derived from an EMBL/GenBank/DDBJ whole genome shotgun (WGS) entry which is preliminary data.</text>
</comment>
<evidence type="ECO:0000256" key="2">
    <source>
        <dbReference type="ARBA" id="ARBA00023239"/>
    </source>
</evidence>
<dbReference type="NCBIfam" id="NF005310">
    <property type="entry name" value="PRK06842.1"/>
    <property type="match status" value="1"/>
</dbReference>
<evidence type="ECO:0000259" key="3">
    <source>
        <dbReference type="Pfam" id="PF05683"/>
    </source>
</evidence>
<reference evidence="4 5" key="1">
    <citation type="journal article" date="2021" name="Syst. Appl. Microbiol.">
        <title>Persephonella atlantica sp. nov.: How to adapt to physico-chemical gradients in high temperature hydrothermal habitats.</title>
        <authorList>
            <person name="Francois D.X."/>
            <person name="Godfroy A."/>
            <person name="Mathien C."/>
            <person name="Aube J."/>
            <person name="Cathalot C."/>
            <person name="Lesongeur F."/>
            <person name="L'Haridon S."/>
            <person name="Philippon X."/>
            <person name="Roussel E.G."/>
        </authorList>
    </citation>
    <scope>NUCLEOTIDE SEQUENCE [LARGE SCALE GENOMIC DNA]</scope>
    <source>
        <strain evidence="4 5">MO1340</strain>
    </source>
</reference>
<dbReference type="Gene3D" id="3.20.130.10">
    <property type="entry name" value="Fe-S hydro-lyase, tartrate dehydratase beta-type, catalytic domain"/>
    <property type="match status" value="1"/>
</dbReference>
<dbReference type="SUPFAM" id="SSF117457">
    <property type="entry name" value="FumA C-terminal domain-like"/>
    <property type="match status" value="1"/>
</dbReference>
<dbReference type="EMBL" id="JAACYA010000002">
    <property type="protein sequence ID" value="MBK3332453.1"/>
    <property type="molecule type" value="Genomic_DNA"/>
</dbReference>
<evidence type="ECO:0000256" key="1">
    <source>
        <dbReference type="ARBA" id="ARBA00008876"/>
    </source>
</evidence>
<name>A0ABS1GHP8_9AQUI</name>
<protein>
    <submittedName>
        <fullName evidence="4">Fe-S-containing hydro-lyase</fullName>
    </submittedName>
</protein>
<dbReference type="InterPro" id="IPR004647">
    <property type="entry name" value="Fe-S_hydro-lyase_TtdB-typ_cat"/>
</dbReference>
<feature type="domain" description="Fe-S hydro-lyase tartrate dehydratase beta-type catalytic" evidence="3">
    <location>
        <begin position="8"/>
        <end position="177"/>
    </location>
</feature>
<dbReference type="Proteomes" id="UP000772812">
    <property type="component" value="Unassembled WGS sequence"/>
</dbReference>
<proteinExistence type="inferred from homology"/>
<gene>
    <name evidence="4" type="ORF">GWK41_05180</name>
</gene>
<dbReference type="InterPro" id="IPR036660">
    <property type="entry name" value="Fe-S_hydroAse_TtdB_cat_sf"/>
</dbReference>
<comment type="similarity">
    <text evidence="1">Belongs to the class-I fumarase family.</text>
</comment>
<dbReference type="PANTHER" id="PTHR43351:SF2">
    <property type="entry name" value="L(+)-TARTRATE DEHYDRATASE SUBUNIT BETA-RELATED"/>
    <property type="match status" value="1"/>
</dbReference>
<dbReference type="RefSeq" id="WP_200673879.1">
    <property type="nucleotide sequence ID" value="NZ_JAACYA010000002.1"/>
</dbReference>
<dbReference type="Pfam" id="PF05683">
    <property type="entry name" value="Fumerase_C"/>
    <property type="match status" value="1"/>
</dbReference>
<dbReference type="NCBIfam" id="TIGR00723">
    <property type="entry name" value="ttdB_fumA_fumB"/>
    <property type="match status" value="1"/>
</dbReference>
<keyword evidence="2" id="KW-0456">Lyase</keyword>
<evidence type="ECO:0000313" key="5">
    <source>
        <dbReference type="Proteomes" id="UP000772812"/>
    </source>
</evidence>
<organism evidence="4 5">
    <name type="scientific">Persephonella atlantica</name>
    <dbReference type="NCBI Taxonomy" id="2699429"/>
    <lineage>
        <taxon>Bacteria</taxon>
        <taxon>Pseudomonadati</taxon>
        <taxon>Aquificota</taxon>
        <taxon>Aquificia</taxon>
        <taxon>Aquificales</taxon>
        <taxon>Hydrogenothermaceae</taxon>
        <taxon>Persephonella</taxon>
    </lineage>
</organism>
<keyword evidence="5" id="KW-1185">Reference proteome</keyword>
<dbReference type="PANTHER" id="PTHR43351">
    <property type="entry name" value="L(+)-TARTRATE DEHYDRATASE SUBUNIT BETA"/>
    <property type="match status" value="1"/>
</dbReference>